<feature type="domain" description="Ketoreductase" evidence="3">
    <location>
        <begin position="10"/>
        <end position="189"/>
    </location>
</feature>
<dbReference type="PROSITE" id="PS00061">
    <property type="entry name" value="ADH_SHORT"/>
    <property type="match status" value="1"/>
</dbReference>
<name>A0ABP7RDN4_9BURK</name>
<organism evidence="4 5">
    <name type="scientific">Comamonas faecalis</name>
    <dbReference type="NCBI Taxonomy" id="1387849"/>
    <lineage>
        <taxon>Bacteria</taxon>
        <taxon>Pseudomonadati</taxon>
        <taxon>Pseudomonadota</taxon>
        <taxon>Betaproteobacteria</taxon>
        <taxon>Burkholderiales</taxon>
        <taxon>Comamonadaceae</taxon>
        <taxon>Comamonas</taxon>
    </lineage>
</organism>
<dbReference type="PANTHER" id="PTHR43639">
    <property type="entry name" value="OXIDOREDUCTASE, SHORT-CHAIN DEHYDROGENASE/REDUCTASE FAMILY (AFU_ORTHOLOGUE AFUA_5G02870)"/>
    <property type="match status" value="1"/>
</dbReference>
<dbReference type="CDD" id="cd05233">
    <property type="entry name" value="SDR_c"/>
    <property type="match status" value="1"/>
</dbReference>
<dbReference type="InterPro" id="IPR020904">
    <property type="entry name" value="Sc_DH/Rdtase_CS"/>
</dbReference>
<evidence type="ECO:0000259" key="3">
    <source>
        <dbReference type="SMART" id="SM00822"/>
    </source>
</evidence>
<dbReference type="Pfam" id="PF13561">
    <property type="entry name" value="adh_short_C2"/>
    <property type="match status" value="1"/>
</dbReference>
<dbReference type="NCBIfam" id="NF005893">
    <property type="entry name" value="PRK07856.1"/>
    <property type="match status" value="1"/>
</dbReference>
<evidence type="ECO:0000313" key="5">
    <source>
        <dbReference type="Proteomes" id="UP001501627"/>
    </source>
</evidence>
<evidence type="ECO:0000256" key="1">
    <source>
        <dbReference type="ARBA" id="ARBA00006484"/>
    </source>
</evidence>
<dbReference type="InterPro" id="IPR036291">
    <property type="entry name" value="NAD(P)-bd_dom_sf"/>
</dbReference>
<dbReference type="SMART" id="SM00822">
    <property type="entry name" value="PKS_KR"/>
    <property type="match status" value="1"/>
</dbReference>
<sequence length="264" mass="26862">MNTSSDYQQHVVLVTGGTKGIGRAIAEGFLAAGATVVVCARQQPDALPASGARSAEFQACDVRDADAVQALVQSIVQRHGRLDVLVHNAGGSPAVDAATVSPRFHEGVIRLNLLAALHMAQAANAAMQQQDQGGVIVFIGSISALRPSPGTAAYGAAKAAVLSLAGSLAVEWAPKVRVVAVSPGLVRTEQSHLHFGDETGIAAVAATIPAGRLAEPQDIANACLFVASREASYMSGSNLLLHGGGERPAFLGAAHNTTPAKGQA</sequence>
<dbReference type="PRINTS" id="PR00081">
    <property type="entry name" value="GDHRDH"/>
</dbReference>
<dbReference type="PANTHER" id="PTHR43639:SF1">
    <property type="entry name" value="SHORT-CHAIN DEHYDROGENASE_REDUCTASE FAMILY PROTEIN"/>
    <property type="match status" value="1"/>
</dbReference>
<keyword evidence="2" id="KW-0560">Oxidoreductase</keyword>
<dbReference type="Proteomes" id="UP001501627">
    <property type="component" value="Unassembled WGS sequence"/>
</dbReference>
<comment type="similarity">
    <text evidence="1">Belongs to the short-chain dehydrogenases/reductases (SDR) family.</text>
</comment>
<proteinExistence type="inferred from homology"/>
<dbReference type="InterPro" id="IPR057326">
    <property type="entry name" value="KR_dom"/>
</dbReference>
<evidence type="ECO:0000313" key="4">
    <source>
        <dbReference type="EMBL" id="GAA3995983.1"/>
    </source>
</evidence>
<protein>
    <submittedName>
        <fullName evidence="4">SDR family oxidoreductase</fullName>
    </submittedName>
</protein>
<accession>A0ABP7RDN4</accession>
<dbReference type="SUPFAM" id="SSF51735">
    <property type="entry name" value="NAD(P)-binding Rossmann-fold domains"/>
    <property type="match status" value="1"/>
</dbReference>
<dbReference type="RefSeq" id="WP_103045128.1">
    <property type="nucleotide sequence ID" value="NZ_BAABBP010000015.1"/>
</dbReference>
<dbReference type="InterPro" id="IPR002347">
    <property type="entry name" value="SDR_fam"/>
</dbReference>
<dbReference type="Gene3D" id="3.40.50.720">
    <property type="entry name" value="NAD(P)-binding Rossmann-like Domain"/>
    <property type="match status" value="1"/>
</dbReference>
<dbReference type="EMBL" id="BAABBP010000015">
    <property type="protein sequence ID" value="GAA3995983.1"/>
    <property type="molecule type" value="Genomic_DNA"/>
</dbReference>
<evidence type="ECO:0000256" key="2">
    <source>
        <dbReference type="ARBA" id="ARBA00023002"/>
    </source>
</evidence>
<dbReference type="PRINTS" id="PR00080">
    <property type="entry name" value="SDRFAMILY"/>
</dbReference>
<comment type="caution">
    <text evidence="4">The sequence shown here is derived from an EMBL/GenBank/DDBJ whole genome shotgun (WGS) entry which is preliminary data.</text>
</comment>
<reference evidence="5" key="1">
    <citation type="journal article" date="2019" name="Int. J. Syst. Evol. Microbiol.">
        <title>The Global Catalogue of Microorganisms (GCM) 10K type strain sequencing project: providing services to taxonomists for standard genome sequencing and annotation.</title>
        <authorList>
            <consortium name="The Broad Institute Genomics Platform"/>
            <consortium name="The Broad Institute Genome Sequencing Center for Infectious Disease"/>
            <person name="Wu L."/>
            <person name="Ma J."/>
        </authorList>
    </citation>
    <scope>NUCLEOTIDE SEQUENCE [LARGE SCALE GENOMIC DNA]</scope>
    <source>
        <strain evidence="5">JCM 17561</strain>
    </source>
</reference>
<keyword evidence="5" id="KW-1185">Reference proteome</keyword>
<gene>
    <name evidence="4" type="ORF">GCM10022279_19560</name>
</gene>